<dbReference type="PANTHER" id="PTHR14017">
    <property type="entry name" value="LYSINE-SPECIFIC DEMETHYLASE"/>
    <property type="match status" value="1"/>
</dbReference>
<evidence type="ECO:0000256" key="3">
    <source>
        <dbReference type="PROSITE-ProRule" id="PRU00339"/>
    </source>
</evidence>
<dbReference type="GO" id="GO:0000978">
    <property type="term" value="F:RNA polymerase II cis-regulatory region sequence-specific DNA binding"/>
    <property type="evidence" value="ECO:0007669"/>
    <property type="project" value="TreeGrafter"/>
</dbReference>
<proteinExistence type="predicted"/>
<dbReference type="PROSITE" id="PS50293">
    <property type="entry name" value="TPR_REGION"/>
    <property type="match status" value="3"/>
</dbReference>
<dbReference type="OrthoDB" id="418911at2759"/>
<evidence type="ECO:0000256" key="1">
    <source>
        <dbReference type="ARBA" id="ARBA00004123"/>
    </source>
</evidence>
<dbReference type="PROSITE" id="PS50005">
    <property type="entry name" value="TPR"/>
    <property type="match status" value="6"/>
</dbReference>
<evidence type="ECO:0000313" key="5">
    <source>
        <dbReference type="Proteomes" id="UP000664859"/>
    </source>
</evidence>
<protein>
    <submittedName>
        <fullName evidence="4">Uncharacterized protein</fullName>
    </submittedName>
</protein>
<dbReference type="Proteomes" id="UP000664859">
    <property type="component" value="Unassembled WGS sequence"/>
</dbReference>
<reference evidence="4" key="1">
    <citation type="submission" date="2021-02" db="EMBL/GenBank/DDBJ databases">
        <title>First Annotated Genome of the Yellow-green Alga Tribonema minus.</title>
        <authorList>
            <person name="Mahan K.M."/>
        </authorList>
    </citation>
    <scope>NUCLEOTIDE SEQUENCE</scope>
    <source>
        <strain evidence="4">UTEX B ZZ1240</strain>
    </source>
</reference>
<feature type="non-terminal residue" evidence="4">
    <location>
        <position position="1"/>
    </location>
</feature>
<evidence type="ECO:0000313" key="4">
    <source>
        <dbReference type="EMBL" id="KAG5183710.1"/>
    </source>
</evidence>
<keyword evidence="2" id="KW-0539">Nucleus</keyword>
<organism evidence="4 5">
    <name type="scientific">Tribonema minus</name>
    <dbReference type="NCBI Taxonomy" id="303371"/>
    <lineage>
        <taxon>Eukaryota</taxon>
        <taxon>Sar</taxon>
        <taxon>Stramenopiles</taxon>
        <taxon>Ochrophyta</taxon>
        <taxon>PX clade</taxon>
        <taxon>Xanthophyceae</taxon>
        <taxon>Tribonematales</taxon>
        <taxon>Tribonemataceae</taxon>
        <taxon>Tribonema</taxon>
    </lineage>
</organism>
<dbReference type="GO" id="GO:0005634">
    <property type="term" value="C:nucleus"/>
    <property type="evidence" value="ECO:0007669"/>
    <property type="project" value="UniProtKB-SubCell"/>
</dbReference>
<dbReference type="InterPro" id="IPR011990">
    <property type="entry name" value="TPR-like_helical_dom_sf"/>
</dbReference>
<dbReference type="PANTHER" id="PTHR14017:SF1">
    <property type="entry name" value="LD02225P"/>
    <property type="match status" value="1"/>
</dbReference>
<feature type="repeat" description="TPR" evidence="3">
    <location>
        <begin position="269"/>
        <end position="302"/>
    </location>
</feature>
<dbReference type="InterPro" id="IPR019734">
    <property type="entry name" value="TPR_rpt"/>
</dbReference>
<keyword evidence="5" id="KW-1185">Reference proteome</keyword>
<feature type="repeat" description="TPR" evidence="3">
    <location>
        <begin position="166"/>
        <end position="199"/>
    </location>
</feature>
<dbReference type="EMBL" id="JAFCMP010000190">
    <property type="protein sequence ID" value="KAG5183710.1"/>
    <property type="molecule type" value="Genomic_DNA"/>
</dbReference>
<keyword evidence="3" id="KW-0802">TPR repeat</keyword>
<dbReference type="Pfam" id="PF00515">
    <property type="entry name" value="TPR_1"/>
    <property type="match status" value="1"/>
</dbReference>
<feature type="repeat" description="TPR" evidence="3">
    <location>
        <begin position="92"/>
        <end position="125"/>
    </location>
</feature>
<dbReference type="GO" id="GO:0031490">
    <property type="term" value="F:chromatin DNA binding"/>
    <property type="evidence" value="ECO:0007669"/>
    <property type="project" value="TreeGrafter"/>
</dbReference>
<dbReference type="Gene3D" id="1.25.40.10">
    <property type="entry name" value="Tetratricopeptide repeat domain"/>
    <property type="match status" value="3"/>
</dbReference>
<dbReference type="GO" id="GO:0010468">
    <property type="term" value="P:regulation of gene expression"/>
    <property type="evidence" value="ECO:0007669"/>
    <property type="project" value="TreeGrafter"/>
</dbReference>
<dbReference type="SMART" id="SM00028">
    <property type="entry name" value="TPR"/>
    <property type="match status" value="9"/>
</dbReference>
<evidence type="ECO:0000256" key="2">
    <source>
        <dbReference type="ARBA" id="ARBA00023242"/>
    </source>
</evidence>
<dbReference type="Pfam" id="PF13181">
    <property type="entry name" value="TPR_8"/>
    <property type="match status" value="3"/>
</dbReference>
<dbReference type="SUPFAM" id="SSF48452">
    <property type="entry name" value="TPR-like"/>
    <property type="match status" value="2"/>
</dbReference>
<comment type="subcellular location">
    <subcellularLocation>
        <location evidence="1">Nucleus</location>
    </subcellularLocation>
</comment>
<gene>
    <name evidence="4" type="ORF">JKP88DRAFT_185808</name>
</gene>
<feature type="repeat" description="TPR" evidence="3">
    <location>
        <begin position="22"/>
        <end position="55"/>
    </location>
</feature>
<feature type="repeat" description="TPR" evidence="3">
    <location>
        <begin position="235"/>
        <end position="268"/>
    </location>
</feature>
<accession>A0A835Z290</accession>
<comment type="caution">
    <text evidence="4">The sequence shown here is derived from an EMBL/GenBank/DDBJ whole genome shotgun (WGS) entry which is preliminary data.</text>
</comment>
<dbReference type="InterPro" id="IPR051630">
    <property type="entry name" value="Corepressor-Demethylase"/>
</dbReference>
<name>A0A835Z290_9STRA</name>
<feature type="repeat" description="TPR" evidence="3">
    <location>
        <begin position="303"/>
        <end position="336"/>
    </location>
</feature>
<dbReference type="InterPro" id="IPR006597">
    <property type="entry name" value="Sel1-like"/>
</dbReference>
<dbReference type="SMART" id="SM00671">
    <property type="entry name" value="SEL1"/>
    <property type="match status" value="3"/>
</dbReference>
<dbReference type="Pfam" id="PF13432">
    <property type="entry name" value="TPR_16"/>
    <property type="match status" value="2"/>
</dbReference>
<sequence>MDNHAEATRCWQRALTHSQHCPEALTGLGDVYKSQGSYRQAVELYQRVIEANPEDGAAWAELAYCYLMLNELQNSYTSYQHALYHIKNPKNAHLWYGIGLLYNRYGSYSHAIEAFDACLKMDPNFELEHEVRFRVAIIAKKEGRLDEALEVLHDVLSAVDDASWKCDVWSQIGHVYELKRDVPSAKSSYLKALEFNKNHAKALQQLGWLHYKDEDEFKVAIEYLKRATEIDPRDGLGWYLLGRCYMAAQSHESAYTAYEQAVNADPNNPNVWCSLGVLYYQLQQNRDALDAYTRAIKLDPNLCEVWYNVGTLYDSCNQTADALDAYKKAAELGASGEFIHQRIAAL</sequence>
<dbReference type="AlphaFoldDB" id="A0A835Z290"/>